<organism evidence="2 3">
    <name type="scientific">Lojkania enalia</name>
    <dbReference type="NCBI Taxonomy" id="147567"/>
    <lineage>
        <taxon>Eukaryota</taxon>
        <taxon>Fungi</taxon>
        <taxon>Dikarya</taxon>
        <taxon>Ascomycota</taxon>
        <taxon>Pezizomycotina</taxon>
        <taxon>Dothideomycetes</taxon>
        <taxon>Pleosporomycetidae</taxon>
        <taxon>Pleosporales</taxon>
        <taxon>Pleosporales incertae sedis</taxon>
        <taxon>Lojkania</taxon>
    </lineage>
</organism>
<comment type="caution">
    <text evidence="2">The sequence shown here is derived from an EMBL/GenBank/DDBJ whole genome shotgun (WGS) entry which is preliminary data.</text>
</comment>
<keyword evidence="3" id="KW-1185">Reference proteome</keyword>
<dbReference type="InterPro" id="IPR001031">
    <property type="entry name" value="Thioesterase"/>
</dbReference>
<evidence type="ECO:0000259" key="1">
    <source>
        <dbReference type="Pfam" id="PF00975"/>
    </source>
</evidence>
<accession>A0A9P4JZ28</accession>
<sequence>MIRQIQKRPLGSVAIPLFLFHDASGTISSYYALGPMGRDVYAIADSRMESDPYESLQEMSRRHYAAIKSLVSEGRILVGGWSLGGMIALQVAWIFARDPKVKVDGIIMVDSPFPDYRHVVCLAPDSPVSEDGPIPATNKLEISILRSVNMLHNWRPPVWRRERQPYTVMLCATERVISEDQPALSFIDQFRDSPTLGWDERAGSVVVDKSYPIQGHHFNIFEPRNIASVTETMATVGADIELLACQDDDE</sequence>
<protein>
    <submittedName>
        <fullName evidence="2">Alpha/beta-hydrolase</fullName>
    </submittedName>
</protein>
<dbReference type="Pfam" id="PF00975">
    <property type="entry name" value="Thioesterase"/>
    <property type="match status" value="1"/>
</dbReference>
<dbReference type="OrthoDB" id="10253869at2759"/>
<gene>
    <name evidence="2" type="ORF">CC78DRAFT_549793</name>
</gene>
<dbReference type="InterPro" id="IPR029058">
    <property type="entry name" value="AB_hydrolase_fold"/>
</dbReference>
<dbReference type="AlphaFoldDB" id="A0A9P4JZ28"/>
<feature type="domain" description="Thioesterase" evidence="1">
    <location>
        <begin position="16"/>
        <end position="114"/>
    </location>
</feature>
<reference evidence="3" key="1">
    <citation type="journal article" date="2020" name="Stud. Mycol.">
        <title>101 Dothideomycetes genomes: A test case for predicting lifestyles and emergence of pathogens.</title>
        <authorList>
            <person name="Haridas S."/>
            <person name="Albert R."/>
            <person name="Binder M."/>
            <person name="Bloem J."/>
            <person name="LaButti K."/>
            <person name="Salamov A."/>
            <person name="Andreopoulos B."/>
            <person name="Baker S."/>
            <person name="Barry K."/>
            <person name="Bills G."/>
            <person name="Bluhm B."/>
            <person name="Cannon C."/>
            <person name="Castanera R."/>
            <person name="Culley D."/>
            <person name="Daum C."/>
            <person name="Ezra D."/>
            <person name="Gonzalez J."/>
            <person name="Henrissat B."/>
            <person name="Kuo A."/>
            <person name="Liang C."/>
            <person name="Lipzen A."/>
            <person name="Lutzoni F."/>
            <person name="Magnuson J."/>
            <person name="Mondo S."/>
            <person name="Nolan M."/>
            <person name="Ohm R."/>
            <person name="Pangilinan J."/>
            <person name="Park H.-J."/>
            <person name="Ramirez L."/>
            <person name="Alfaro M."/>
            <person name="Sun H."/>
            <person name="Tritt A."/>
            <person name="Yoshinaga Y."/>
            <person name="Zwiers L.-H."/>
            <person name="Turgeon B."/>
            <person name="Goodwin S."/>
            <person name="Spatafora J."/>
            <person name="Crous P."/>
            <person name="Grigoriev I."/>
        </authorList>
    </citation>
    <scope>NUCLEOTIDE SEQUENCE [LARGE SCALE GENOMIC DNA]</scope>
    <source>
        <strain evidence="3">CBS 304.66</strain>
    </source>
</reference>
<proteinExistence type="predicted"/>
<dbReference type="Gene3D" id="3.40.50.1820">
    <property type="entry name" value="alpha/beta hydrolase"/>
    <property type="match status" value="1"/>
</dbReference>
<name>A0A9P4JZ28_9PLEO</name>
<evidence type="ECO:0000313" key="3">
    <source>
        <dbReference type="Proteomes" id="UP000800093"/>
    </source>
</evidence>
<dbReference type="Proteomes" id="UP000800093">
    <property type="component" value="Unassembled WGS sequence"/>
</dbReference>
<dbReference type="EMBL" id="ML986910">
    <property type="protein sequence ID" value="KAF2257598.1"/>
    <property type="molecule type" value="Genomic_DNA"/>
</dbReference>
<dbReference type="SUPFAM" id="SSF53474">
    <property type="entry name" value="alpha/beta-Hydrolases"/>
    <property type="match status" value="1"/>
</dbReference>
<evidence type="ECO:0000313" key="2">
    <source>
        <dbReference type="EMBL" id="KAF2257598.1"/>
    </source>
</evidence>